<dbReference type="Gene3D" id="3.30.70.270">
    <property type="match status" value="1"/>
</dbReference>
<dbReference type="Gene3D" id="3.10.10.10">
    <property type="entry name" value="HIV Type 1 Reverse Transcriptase, subunit A, domain 1"/>
    <property type="match status" value="1"/>
</dbReference>
<dbReference type="RefSeq" id="XP_002779783.1">
    <property type="nucleotide sequence ID" value="XM_002779737.1"/>
</dbReference>
<gene>
    <name evidence="1" type="ORF">Pmar_PMAR027127</name>
</gene>
<reference evidence="1 2" key="1">
    <citation type="submission" date="2008-07" db="EMBL/GenBank/DDBJ databases">
        <authorList>
            <person name="El-Sayed N."/>
            <person name="Caler E."/>
            <person name="Inman J."/>
            <person name="Amedeo P."/>
            <person name="Hass B."/>
            <person name="Wortman J."/>
        </authorList>
    </citation>
    <scope>NUCLEOTIDE SEQUENCE [LARGE SCALE GENOMIC DNA]</scope>
    <source>
        <strain evidence="2">ATCC 50983 / TXsc</strain>
    </source>
</reference>
<proteinExistence type="predicted"/>
<sequence length="245" mass="27778">MRDPTVIDAVEETLRKEEAQGFIRKLNEGDTLDRSRSFVPRGAIPKKDGGVRVIDDYLRGNINLRAKVPNSNKLPSTTCTRRLVGELQQKYPVSKWLLFELDMESAYRFLKIHPEERRHLSFCHEDSSGVASYFENCSLPFGLNSSGFWFVCYARAVQNCATNILKPWLPCGTAAGFMYVDDGLTRCFEGWKPQTSPAFQPTRPTRPGVGYLIRVNKLTQVRYRYEGRVTPGALACCKADVLLKD</sequence>
<organism evidence="2">
    <name type="scientific">Perkinsus marinus (strain ATCC 50983 / TXsc)</name>
    <dbReference type="NCBI Taxonomy" id="423536"/>
    <lineage>
        <taxon>Eukaryota</taxon>
        <taxon>Sar</taxon>
        <taxon>Alveolata</taxon>
        <taxon>Perkinsozoa</taxon>
        <taxon>Perkinsea</taxon>
        <taxon>Perkinsida</taxon>
        <taxon>Perkinsidae</taxon>
        <taxon>Perkinsus</taxon>
    </lineage>
</organism>
<dbReference type="InterPro" id="IPR043128">
    <property type="entry name" value="Rev_trsase/Diguanyl_cyclase"/>
</dbReference>
<evidence type="ECO:0008006" key="3">
    <source>
        <dbReference type="Google" id="ProtNLM"/>
    </source>
</evidence>
<dbReference type="Proteomes" id="UP000007800">
    <property type="component" value="Unassembled WGS sequence"/>
</dbReference>
<protein>
    <recommendedName>
        <fullName evidence="3">Reverse transcriptase domain-containing protein</fullName>
    </recommendedName>
</protein>
<evidence type="ECO:0000313" key="1">
    <source>
        <dbReference type="EMBL" id="EER11578.1"/>
    </source>
</evidence>
<name>C5KVB4_PERM5</name>
<accession>C5KVB4</accession>
<keyword evidence="2" id="KW-1185">Reference proteome</keyword>
<evidence type="ECO:0000313" key="2">
    <source>
        <dbReference type="Proteomes" id="UP000007800"/>
    </source>
</evidence>
<dbReference type="OrthoDB" id="10467035at2759"/>
<dbReference type="InParanoid" id="C5KVB4"/>
<dbReference type="InterPro" id="IPR043502">
    <property type="entry name" value="DNA/RNA_pol_sf"/>
</dbReference>
<dbReference type="EMBL" id="GG676435">
    <property type="protein sequence ID" value="EER11578.1"/>
    <property type="molecule type" value="Genomic_DNA"/>
</dbReference>
<dbReference type="GeneID" id="9046992"/>
<dbReference type="SUPFAM" id="SSF56672">
    <property type="entry name" value="DNA/RNA polymerases"/>
    <property type="match status" value="1"/>
</dbReference>
<dbReference type="AlphaFoldDB" id="C5KVB4"/>